<reference evidence="1 2" key="1">
    <citation type="submission" date="2018-12" db="EMBL/GenBank/DDBJ databases">
        <title>Bacillus yapensis draft genome sequence.</title>
        <authorList>
            <person name="Yu L."/>
            <person name="Xu X."/>
            <person name="Tang X."/>
        </authorList>
    </citation>
    <scope>NUCLEOTIDE SEQUENCE [LARGE SCALE GENOMIC DNA]</scope>
    <source>
        <strain evidence="1 2">XXST-01</strain>
    </source>
</reference>
<dbReference type="Gene3D" id="3.30.460.40">
    <property type="match status" value="1"/>
</dbReference>
<dbReference type="EMBL" id="RXNT01000011">
    <property type="protein sequence ID" value="RTR29991.1"/>
    <property type="molecule type" value="Genomic_DNA"/>
</dbReference>
<protein>
    <submittedName>
        <fullName evidence="1">Renal dipeptidase</fullName>
    </submittedName>
</protein>
<dbReference type="RefSeq" id="WP_126409267.1">
    <property type="nucleotide sequence ID" value="NZ_RXNT01000011.1"/>
</dbReference>
<dbReference type="AlphaFoldDB" id="A0A3S0KFY7"/>
<comment type="caution">
    <text evidence="1">The sequence shown here is derived from an EMBL/GenBank/DDBJ whole genome shotgun (WGS) entry which is preliminary data.</text>
</comment>
<name>A0A3S0KFY7_9BACI</name>
<organism evidence="1 2">
    <name type="scientific">Bacillus yapensis</name>
    <dbReference type="NCBI Taxonomy" id="2492960"/>
    <lineage>
        <taxon>Bacteria</taxon>
        <taxon>Bacillati</taxon>
        <taxon>Bacillota</taxon>
        <taxon>Bacilli</taxon>
        <taxon>Bacillales</taxon>
        <taxon>Bacillaceae</taxon>
        <taxon>Bacillus</taxon>
    </lineage>
</organism>
<gene>
    <name evidence="1" type="ORF">EKG37_13915</name>
</gene>
<evidence type="ECO:0000313" key="2">
    <source>
        <dbReference type="Proteomes" id="UP000271374"/>
    </source>
</evidence>
<sequence length="382" mass="45560">MQQNWNLNLNNIPEELHLILNLLSVKNTSESPKIDWDQFIDLAKHHRAYPGLASKWVLMEESIPSKVKQTIKQLYQRNTLYMLYLSAEMENINKLFQTENINLLFLKGPLLGTDLYGDVSLRTSNDLDILVPIEQLEQAEDLLLHQGYVKDEYFDTQFNDWKWRHHHLSFFHQEKGIKIEVHWRLNPGPGREPRFSELWARRRGIKETYTLAKEDLFYFLVLHGARHGWSRLRWLMDIFQMLKLEMNWEEVYLVFKKYHQIHIAGQALILVSVLFNSPLPKGTERFLQNKRSHLLAQKAIFYFERRVSLHSSSVPKDIADYHSRHLFSLMSIQQKCLFILSLYYPLPEDVQVLPLPKLLRFLYFPLRPVTWLLKKTRKHVLT</sequence>
<dbReference type="Proteomes" id="UP000271374">
    <property type="component" value="Unassembled WGS sequence"/>
</dbReference>
<accession>A0A3S0KFY7</accession>
<evidence type="ECO:0000313" key="1">
    <source>
        <dbReference type="EMBL" id="RTR29991.1"/>
    </source>
</evidence>
<dbReference type="InterPro" id="IPR039498">
    <property type="entry name" value="NTP_transf_5"/>
</dbReference>
<proteinExistence type="predicted"/>
<keyword evidence="2" id="KW-1185">Reference proteome</keyword>
<dbReference type="Pfam" id="PF14907">
    <property type="entry name" value="NTP_transf_5"/>
    <property type="match status" value="1"/>
</dbReference>
<dbReference type="OrthoDB" id="9773927at2"/>